<evidence type="ECO:0000256" key="1">
    <source>
        <dbReference type="PROSITE-ProRule" id="PRU00339"/>
    </source>
</evidence>
<dbReference type="InterPro" id="IPR011990">
    <property type="entry name" value="TPR-like_helical_dom_sf"/>
</dbReference>
<evidence type="ECO:0000313" key="4">
    <source>
        <dbReference type="EMBL" id="QJR11004.1"/>
    </source>
</evidence>
<dbReference type="Gene3D" id="1.10.3210.10">
    <property type="entry name" value="Hypothetical protein af1432"/>
    <property type="match status" value="1"/>
</dbReference>
<accession>A0A6M4GWW9</accession>
<evidence type="ECO:0000259" key="2">
    <source>
        <dbReference type="PROSITE" id="PS51831"/>
    </source>
</evidence>
<protein>
    <recommendedName>
        <fullName evidence="6">HD domain-containing protein</fullName>
    </recommendedName>
</protein>
<dbReference type="PANTHER" id="PTHR45228">
    <property type="entry name" value="CYCLIC DI-GMP PHOSPHODIESTERASE TM_0186-RELATED"/>
    <property type="match status" value="1"/>
</dbReference>
<proteinExistence type="predicted"/>
<keyword evidence="1" id="KW-0802">TPR repeat</keyword>
<dbReference type="NCBIfam" id="TIGR00277">
    <property type="entry name" value="HDIG"/>
    <property type="match status" value="1"/>
</dbReference>
<dbReference type="PROSITE" id="PS51831">
    <property type="entry name" value="HD"/>
    <property type="match status" value="1"/>
</dbReference>
<dbReference type="SUPFAM" id="SSF109604">
    <property type="entry name" value="HD-domain/PDEase-like"/>
    <property type="match status" value="1"/>
</dbReference>
<evidence type="ECO:0000313" key="5">
    <source>
        <dbReference type="Proteomes" id="UP000501534"/>
    </source>
</evidence>
<dbReference type="InterPro" id="IPR006674">
    <property type="entry name" value="HD_domain"/>
</dbReference>
<organism evidence="4 5">
    <name type="scientific">Usitatibacter rugosus</name>
    <dbReference type="NCBI Taxonomy" id="2732067"/>
    <lineage>
        <taxon>Bacteria</taxon>
        <taxon>Pseudomonadati</taxon>
        <taxon>Pseudomonadota</taxon>
        <taxon>Betaproteobacteria</taxon>
        <taxon>Nitrosomonadales</taxon>
        <taxon>Usitatibacteraceae</taxon>
        <taxon>Usitatibacter</taxon>
    </lineage>
</organism>
<dbReference type="GO" id="GO:0008081">
    <property type="term" value="F:phosphoric diester hydrolase activity"/>
    <property type="evidence" value="ECO:0007669"/>
    <property type="project" value="UniProtKB-ARBA"/>
</dbReference>
<dbReference type="CDD" id="cd00077">
    <property type="entry name" value="HDc"/>
    <property type="match status" value="1"/>
</dbReference>
<keyword evidence="5" id="KW-1185">Reference proteome</keyword>
<feature type="domain" description="HD-GYP" evidence="3">
    <location>
        <begin position="343"/>
        <end position="540"/>
    </location>
</feature>
<dbReference type="Pfam" id="PF13487">
    <property type="entry name" value="HD_5"/>
    <property type="match status" value="1"/>
</dbReference>
<dbReference type="InterPro" id="IPR006675">
    <property type="entry name" value="HDIG_dom"/>
</dbReference>
<reference evidence="4 5" key="1">
    <citation type="submission" date="2020-04" db="EMBL/GenBank/DDBJ databases">
        <title>Usitatibacter rugosus gen. nov., sp. nov. and Usitatibacter palustris sp. nov., novel members of Usitatibacteraceae fam. nov. within the order Nitrosomonadales isolated from soil.</title>
        <authorList>
            <person name="Huber K.J."/>
            <person name="Neumann-Schaal M."/>
            <person name="Geppert A."/>
            <person name="Luckner M."/>
            <person name="Wanner G."/>
            <person name="Overmann J."/>
        </authorList>
    </citation>
    <scope>NUCLEOTIDE SEQUENCE [LARGE SCALE GENOMIC DNA]</scope>
    <source>
        <strain evidence="4 5">0125_3</strain>
    </source>
</reference>
<sequence>MTLTIGTLKKIEGTSNADVRINCLIDAAHFFYVIGQAFSAIEPALAAIDLATRVNQRSLLRKGLTVVGIMYADTGNISQAIECYARALTLVEELREKDSECIVWLNLGVALLYCALYRDAIACFEHVITLSASDSGLAHFRGSAYANIALCALHLEDFARGLRAAENSVKERGEPQTAAEMVSRVLAENNYTRLLLEVNSIERAKERCDIGRRYAARSMSMRAEISATIADGLCEVHAGQVDVGISRLTSALERARMMRGSMLREVLIALVKAYELAGQPQRALIYLREMMEVTRQTQQENALKHLRIHLEHAGQEYEGPQVGTTSLERREAVLRGKVAEQELFKSRIEMLERLAVTAELRDDSTGEHSYRVGKLAGLIAHEFGCDKDTCYMIELAARLHDIGKIGVPDAILLKPDKLNPAERQIMRTHTTVGAELLSKSNIPHMQMAEEIARAHHEWWDGSGYPGNLSGSAIPLAARITALADVFDALTHKRPYKEAWPLVAALEEIASLKGKQFDPQLTDHFLVLIGRLQDDCVDIDKFLGQAALASPFLVARSKIWDTLQKSKNTDGTGSDSRLDLQR</sequence>
<gene>
    <name evidence="4" type="ORF">DSM104443_02075</name>
</gene>
<dbReference type="Proteomes" id="UP000501534">
    <property type="component" value="Chromosome"/>
</dbReference>
<dbReference type="SMART" id="SM00028">
    <property type="entry name" value="TPR"/>
    <property type="match status" value="3"/>
</dbReference>
<feature type="domain" description="HD" evidence="2">
    <location>
        <begin position="365"/>
        <end position="489"/>
    </location>
</feature>
<dbReference type="PROSITE" id="PS50005">
    <property type="entry name" value="TPR"/>
    <property type="match status" value="1"/>
</dbReference>
<dbReference type="PROSITE" id="PS51832">
    <property type="entry name" value="HD_GYP"/>
    <property type="match status" value="1"/>
</dbReference>
<dbReference type="SUPFAM" id="SSF48452">
    <property type="entry name" value="TPR-like"/>
    <property type="match status" value="1"/>
</dbReference>
<dbReference type="SMART" id="SM00471">
    <property type="entry name" value="HDc"/>
    <property type="match status" value="1"/>
</dbReference>
<evidence type="ECO:0008006" key="6">
    <source>
        <dbReference type="Google" id="ProtNLM"/>
    </source>
</evidence>
<dbReference type="InterPro" id="IPR003607">
    <property type="entry name" value="HD/PDEase_dom"/>
</dbReference>
<dbReference type="AlphaFoldDB" id="A0A6M4GWW9"/>
<evidence type="ECO:0000259" key="3">
    <source>
        <dbReference type="PROSITE" id="PS51832"/>
    </source>
</evidence>
<name>A0A6M4GWW9_9PROT</name>
<dbReference type="KEGG" id="uru:DSM104443_02075"/>
<dbReference type="InterPro" id="IPR037522">
    <property type="entry name" value="HD_GYP_dom"/>
</dbReference>
<dbReference type="InterPro" id="IPR019734">
    <property type="entry name" value="TPR_rpt"/>
</dbReference>
<dbReference type="EMBL" id="CP053069">
    <property type="protein sequence ID" value="QJR11004.1"/>
    <property type="molecule type" value="Genomic_DNA"/>
</dbReference>
<feature type="repeat" description="TPR" evidence="1">
    <location>
        <begin position="61"/>
        <end position="94"/>
    </location>
</feature>
<dbReference type="InterPro" id="IPR052020">
    <property type="entry name" value="Cyclic_di-GMP/3'3'-cGAMP_PDE"/>
</dbReference>
<dbReference type="Gene3D" id="1.25.40.10">
    <property type="entry name" value="Tetratricopeptide repeat domain"/>
    <property type="match status" value="1"/>
</dbReference>